<dbReference type="PANTHER" id="PTHR12905">
    <property type="entry name" value="METALLOPHOSPHOESTERASE"/>
    <property type="match status" value="1"/>
</dbReference>
<proteinExistence type="predicted"/>
<comment type="caution">
    <text evidence="2">The sequence shown here is derived from an EMBL/GenBank/DDBJ whole genome shotgun (WGS) entry which is preliminary data.</text>
</comment>
<dbReference type="Proteomes" id="UP000283090">
    <property type="component" value="Unassembled WGS sequence"/>
</dbReference>
<dbReference type="GeneID" id="93582449"/>
<feature type="domain" description="Calcineurin-like phosphoesterase" evidence="1">
    <location>
        <begin position="19"/>
        <end position="224"/>
    </location>
</feature>
<dbReference type="PANTHER" id="PTHR12905:SF16">
    <property type="entry name" value="SER_THR PROTEIN PHOSPHATASE FAMILY PROTEIN (AFU_ORTHOLOGUE AFUA_1G06000)"/>
    <property type="match status" value="1"/>
</dbReference>
<dbReference type="InterPro" id="IPR029052">
    <property type="entry name" value="Metallo-depent_PP-like"/>
</dbReference>
<evidence type="ECO:0000259" key="1">
    <source>
        <dbReference type="Pfam" id="PF00149"/>
    </source>
</evidence>
<dbReference type="EMBL" id="SAEB01000001">
    <property type="protein sequence ID" value="RVD89117.1"/>
    <property type="molecule type" value="Genomic_DNA"/>
</dbReference>
<sequence>MSLPPDQPSMSTKKTKKTRFICMGDTHNLSPYRGGFKVPKGDVLIHAGDMTKQGTYAELKKTVDWIERLVTEGVVEKAIIIAGNHELTLDPPFYTSYGHNWHTQDPQDSDTCLSLFAPSSLHPSITFLTHSSAHITLTSPTSPGSRWAFQYLPFPATISEEIWEDIPSDTDVLITHGPPYSHLDGWPVSVGRPRSVETHKGCEGLRRACWKTRPKLHVFGHIHEGRGVQRVTWRDGKHVVGMEEGYACSYLEAEEEGDKLRVSTPSSQKIDKEGKADIGTKQMAEKMEGLTHDHAQMEWVDPGAVDDRISGKMSVVDVTKSTKMFGGVGLREGETLMVNAAIVRSAWPYKGVNKVVVVDIDLEVWNGV</sequence>
<dbReference type="InterPro" id="IPR004843">
    <property type="entry name" value="Calcineurin-like_PHP"/>
</dbReference>
<organism evidence="2 3">
    <name type="scientific">Arthrobotrys flagrans</name>
    <name type="common">Nematode-trapping fungus</name>
    <name type="synonym">Trichothecium flagrans</name>
    <dbReference type="NCBI Taxonomy" id="97331"/>
    <lineage>
        <taxon>Eukaryota</taxon>
        <taxon>Fungi</taxon>
        <taxon>Dikarya</taxon>
        <taxon>Ascomycota</taxon>
        <taxon>Pezizomycotina</taxon>
        <taxon>Orbiliomycetes</taxon>
        <taxon>Orbiliales</taxon>
        <taxon>Orbiliaceae</taxon>
        <taxon>Arthrobotrys</taxon>
    </lineage>
</organism>
<dbReference type="Pfam" id="PF00149">
    <property type="entry name" value="Metallophos"/>
    <property type="match status" value="1"/>
</dbReference>
<evidence type="ECO:0000313" key="2">
    <source>
        <dbReference type="EMBL" id="RVD89117.1"/>
    </source>
</evidence>
<dbReference type="RefSeq" id="XP_067494661.1">
    <property type="nucleotide sequence ID" value="XM_067629992.1"/>
</dbReference>
<name>A0A437AE74_ARTFL</name>
<dbReference type="Gene3D" id="3.60.21.10">
    <property type="match status" value="1"/>
</dbReference>
<dbReference type="OrthoDB" id="630188at2759"/>
<dbReference type="InterPro" id="IPR051693">
    <property type="entry name" value="UPF0046_metallophosphoest"/>
</dbReference>
<dbReference type="VEuPathDB" id="FungiDB:DFL_000138"/>
<dbReference type="SUPFAM" id="SSF56300">
    <property type="entry name" value="Metallo-dependent phosphatases"/>
    <property type="match status" value="1"/>
</dbReference>
<reference evidence="2 3" key="1">
    <citation type="submission" date="2019-01" db="EMBL/GenBank/DDBJ databases">
        <title>Intercellular communication is required for trap formation in the nematode-trapping fungus Duddingtonia flagrans.</title>
        <authorList>
            <person name="Youssar L."/>
            <person name="Wernet V."/>
            <person name="Hensel N."/>
            <person name="Hildebrandt H.-G."/>
            <person name="Fischer R."/>
        </authorList>
    </citation>
    <scope>NUCLEOTIDE SEQUENCE [LARGE SCALE GENOMIC DNA]</scope>
    <source>
        <strain evidence="2 3">CBS H-5679</strain>
    </source>
</reference>
<dbReference type="GO" id="GO:0016787">
    <property type="term" value="F:hydrolase activity"/>
    <property type="evidence" value="ECO:0007669"/>
    <property type="project" value="InterPro"/>
</dbReference>
<evidence type="ECO:0000313" key="3">
    <source>
        <dbReference type="Proteomes" id="UP000283090"/>
    </source>
</evidence>
<dbReference type="AlphaFoldDB" id="A0A437AE74"/>
<keyword evidence="3" id="KW-1185">Reference proteome</keyword>
<accession>A0A437AE74</accession>
<gene>
    <name evidence="2" type="ORF">DFL_000138</name>
</gene>
<dbReference type="CDD" id="cd07379">
    <property type="entry name" value="MPP_239FB"/>
    <property type="match status" value="1"/>
</dbReference>
<protein>
    <recommendedName>
        <fullName evidence="1">Calcineurin-like phosphoesterase domain-containing protein</fullName>
    </recommendedName>
</protein>